<dbReference type="GO" id="GO:0005739">
    <property type="term" value="C:mitochondrion"/>
    <property type="evidence" value="ECO:0007669"/>
    <property type="project" value="TreeGrafter"/>
</dbReference>
<dbReference type="AlphaFoldDB" id="A0A7S4K722"/>
<accession>A0A7S4K722</accession>
<dbReference type="Gene3D" id="1.10.510.10">
    <property type="entry name" value="Transferase(Phosphotransferase) domain 1"/>
    <property type="match status" value="1"/>
</dbReference>
<gene>
    <name evidence="2" type="ORF">OAUR00152_LOCUS40374</name>
</gene>
<name>A0A7S4K722_9STRA</name>
<dbReference type="Pfam" id="PF03109">
    <property type="entry name" value="ABC1"/>
    <property type="match status" value="1"/>
</dbReference>
<feature type="domain" description="ABC1 atypical kinase-like" evidence="1">
    <location>
        <begin position="2"/>
        <end position="191"/>
    </location>
</feature>
<dbReference type="PANTHER" id="PTHR45890:SF1">
    <property type="entry name" value="AARF DOMAIN CONTAINING KINASE 2"/>
    <property type="match status" value="1"/>
</dbReference>
<dbReference type="InterPro" id="IPR052402">
    <property type="entry name" value="ADCK_kinase"/>
</dbReference>
<dbReference type="InterPro" id="IPR004147">
    <property type="entry name" value="ABC1_dom"/>
</dbReference>
<dbReference type="EMBL" id="HBKQ01059091">
    <property type="protein sequence ID" value="CAE2285936.1"/>
    <property type="molecule type" value="Transcribed_RNA"/>
</dbReference>
<protein>
    <recommendedName>
        <fullName evidence="1">ABC1 atypical kinase-like domain-containing protein</fullName>
    </recommendedName>
</protein>
<evidence type="ECO:0000259" key="1">
    <source>
        <dbReference type="Pfam" id="PF03109"/>
    </source>
</evidence>
<proteinExistence type="predicted"/>
<evidence type="ECO:0000313" key="2">
    <source>
        <dbReference type="EMBL" id="CAE2285936.1"/>
    </source>
</evidence>
<dbReference type="InterPro" id="IPR011009">
    <property type="entry name" value="Kinase-like_dom_sf"/>
</dbReference>
<reference evidence="2" key="1">
    <citation type="submission" date="2021-01" db="EMBL/GenBank/DDBJ databases">
        <authorList>
            <person name="Corre E."/>
            <person name="Pelletier E."/>
            <person name="Niang G."/>
            <person name="Scheremetjew M."/>
            <person name="Finn R."/>
            <person name="Kale V."/>
            <person name="Holt S."/>
            <person name="Cochrane G."/>
            <person name="Meng A."/>
            <person name="Brown T."/>
            <person name="Cohen L."/>
        </authorList>
    </citation>
    <scope>NUCLEOTIDE SEQUENCE</scope>
    <source>
        <strain evidence="2">Isolate 1302-5</strain>
    </source>
</reference>
<sequence length="359" mass="40157">MHPGIHGNIDADLDLLRFLASLAESIPFDIGERIQWLDLPGTVEEFASLLTLQLDFRTEAENLRRFNENFANDDRIVFPELVESYDARRDILVETFCEGQPVFTFLRENDADPSVRANLCATAIDAVCRMIFDHNFIHGDLHPGNILVCPRTHRFILLDAGMVTEYDDDDHETIVQILTSFIRKDGRRAGELMISDSKARTSAASSVKGEHEVGSFRGLKGSRGAEERVPGGSIVLHEEAYKDKIEALTIQASGPEYFMEHLGTYVTYICNAASTHHVMMNPAFVSAALAVKVQEGVAIALDPSVEIWRIANPIILQSEFRRNLYKLRDRVFGGMLGLVPRTEDWEHAQDLASLGGLML</sequence>
<dbReference type="PANTHER" id="PTHR45890">
    <property type="entry name" value="AARF DOMAIN CONTAINING KINASE 2 (PREDICTED)"/>
    <property type="match status" value="1"/>
</dbReference>
<dbReference type="SUPFAM" id="SSF56112">
    <property type="entry name" value="Protein kinase-like (PK-like)"/>
    <property type="match status" value="1"/>
</dbReference>
<organism evidence="2">
    <name type="scientific">Odontella aurita</name>
    <dbReference type="NCBI Taxonomy" id="265563"/>
    <lineage>
        <taxon>Eukaryota</taxon>
        <taxon>Sar</taxon>
        <taxon>Stramenopiles</taxon>
        <taxon>Ochrophyta</taxon>
        <taxon>Bacillariophyta</taxon>
        <taxon>Mediophyceae</taxon>
        <taxon>Biddulphiophycidae</taxon>
        <taxon>Eupodiscales</taxon>
        <taxon>Odontellaceae</taxon>
        <taxon>Odontella</taxon>
    </lineage>
</organism>